<evidence type="ECO:0000259" key="1">
    <source>
        <dbReference type="Pfam" id="PF04389"/>
    </source>
</evidence>
<dbReference type="SUPFAM" id="SSF53187">
    <property type="entry name" value="Zn-dependent exopeptidases"/>
    <property type="match status" value="1"/>
</dbReference>
<dbReference type="InterPro" id="IPR046450">
    <property type="entry name" value="PA_dom_sf"/>
</dbReference>
<dbReference type="InterPro" id="IPR007484">
    <property type="entry name" value="Peptidase_M28"/>
</dbReference>
<dbReference type="PANTHER" id="PTHR10404:SF46">
    <property type="entry name" value="VACUOLAR PROTEIN SORTING-ASSOCIATED PROTEIN 70"/>
    <property type="match status" value="1"/>
</dbReference>
<proteinExistence type="predicted"/>
<reference evidence="2 3" key="1">
    <citation type="submission" date="2021-07" db="EMBL/GenBank/DDBJ databases">
        <authorList>
            <person name="So Y."/>
        </authorList>
    </citation>
    <scope>NUCLEOTIDE SEQUENCE [LARGE SCALE GENOMIC DNA]</scope>
    <source>
        <strain evidence="2 3">HJA6</strain>
    </source>
</reference>
<sequence>MSSVLQAVEGSRLMRDIAEVARWTKLAGTPTEVESLRYFAAELQTIGFSATLLHHDAYISLPGPARIVVAGQVVAAITHSFSRPSPAEGLTAGIVDIGRGHASDYAGRDLRGRIVLIDGIATPETSKLASAAGAMGQIHVSPHEQRYAMCISPVWGSPTMELRDRLPSTVVATISGPDGRRLREALAVSPVEATLFAEVDTGWRKTPLLVADMASEAGTPDEPFVLLSGHNDTWYFGVMDNGAANATMLEIARVLAPQRARWKRGLRLCFWSGHSQGRYSGSAWYADAHWAELERRCVAHVNVDSTGGMNAVDLSETASMSLLHALAKEAVEEHAGQSYVGKRRGRSGDDSFGGIGVPSMFGPVSEQPKGDSNGRRNLGWWWHTPEDLADKVDEAHLVRDTRVVGHAVWRLVTDEILPIDLQAQLRDLQAQLEPLSAAAAARDLCEPIAVAAARLAATITDTTAALKAGGIAGQAMLNEAIRSACRALVPVDYTSGDRFAHEPALPVPAWPALEPLRRLAREANEADIPFRAVSAMRARNHLLHALQLADAAFAHASQARDQR</sequence>
<dbReference type="Pfam" id="PF04389">
    <property type="entry name" value="Peptidase_M28"/>
    <property type="match status" value="1"/>
</dbReference>
<dbReference type="Gene3D" id="3.40.630.10">
    <property type="entry name" value="Zn peptidases"/>
    <property type="match status" value="1"/>
</dbReference>
<accession>A0ABS7ADR9</accession>
<name>A0ABS7ADR9_9PROT</name>
<dbReference type="EMBL" id="JAHYBZ010000008">
    <property type="protein sequence ID" value="MBW6400450.1"/>
    <property type="molecule type" value="Genomic_DNA"/>
</dbReference>
<dbReference type="SUPFAM" id="SSF52025">
    <property type="entry name" value="PA domain"/>
    <property type="match status" value="1"/>
</dbReference>
<protein>
    <submittedName>
        <fullName evidence="2">M28 family peptidase</fullName>
    </submittedName>
</protein>
<dbReference type="RefSeq" id="WP_219765026.1">
    <property type="nucleotide sequence ID" value="NZ_JAHYBZ010000008.1"/>
</dbReference>
<dbReference type="Proteomes" id="UP001196565">
    <property type="component" value="Unassembled WGS sequence"/>
</dbReference>
<feature type="domain" description="Peptidase M28" evidence="1">
    <location>
        <begin position="218"/>
        <end position="404"/>
    </location>
</feature>
<comment type="caution">
    <text evidence="2">The sequence shown here is derived from an EMBL/GenBank/DDBJ whole genome shotgun (WGS) entry which is preliminary data.</text>
</comment>
<keyword evidence="3" id="KW-1185">Reference proteome</keyword>
<dbReference type="InterPro" id="IPR039373">
    <property type="entry name" value="Peptidase_M28B"/>
</dbReference>
<dbReference type="Gene3D" id="3.50.30.30">
    <property type="match status" value="1"/>
</dbReference>
<evidence type="ECO:0000313" key="2">
    <source>
        <dbReference type="EMBL" id="MBW6400450.1"/>
    </source>
</evidence>
<gene>
    <name evidence="2" type="ORF">KPL78_21500</name>
</gene>
<dbReference type="PANTHER" id="PTHR10404">
    <property type="entry name" value="N-ACETYLATED-ALPHA-LINKED ACIDIC DIPEPTIDASE"/>
    <property type="match status" value="1"/>
</dbReference>
<evidence type="ECO:0000313" key="3">
    <source>
        <dbReference type="Proteomes" id="UP001196565"/>
    </source>
</evidence>
<organism evidence="2 3">
    <name type="scientific">Roseomonas alba</name>
    <dbReference type="NCBI Taxonomy" id="2846776"/>
    <lineage>
        <taxon>Bacteria</taxon>
        <taxon>Pseudomonadati</taxon>
        <taxon>Pseudomonadota</taxon>
        <taxon>Alphaproteobacteria</taxon>
        <taxon>Acetobacterales</taxon>
        <taxon>Roseomonadaceae</taxon>
        <taxon>Roseomonas</taxon>
    </lineage>
</organism>